<dbReference type="InterPro" id="IPR020603">
    <property type="entry name" value="MraZ_dom"/>
</dbReference>
<reference evidence="9" key="1">
    <citation type="submission" date="2023-05" db="EMBL/GenBank/DDBJ databases">
        <title>[olsenella] sp. nov., isolated from a pig farm feces dump.</title>
        <authorList>
            <person name="Chang Y.-H."/>
        </authorList>
    </citation>
    <scope>NUCLEOTIDE SEQUENCE</scope>
    <source>
        <strain evidence="9">YH-ols2217</strain>
    </source>
</reference>
<dbReference type="InterPro" id="IPR037914">
    <property type="entry name" value="SpoVT-AbrB_sf"/>
</dbReference>
<dbReference type="CDD" id="cd16320">
    <property type="entry name" value="MraZ_N"/>
    <property type="match status" value="1"/>
</dbReference>
<keyword evidence="2 7" id="KW-0963">Cytoplasm</keyword>
<proteinExistence type="inferred from homology"/>
<keyword evidence="6 7" id="KW-0804">Transcription</keyword>
<sequence>MYLTGSKKHSLDSKVRLTLPAEFRREFDRTVVLLPTKDALYGFTPEGHRAYVESMFPDGFKPGDKRQVELKRYLNGLSIRVDIDSAGRIALGKVREDVREKLGLGQEVMVVGNDDHFEVWNVEAWEKLQADFAEDFDFLMFGEA</sequence>
<evidence type="ECO:0000259" key="8">
    <source>
        <dbReference type="PROSITE" id="PS51740"/>
    </source>
</evidence>
<dbReference type="InterPro" id="IPR003444">
    <property type="entry name" value="MraZ"/>
</dbReference>
<evidence type="ECO:0000313" key="9">
    <source>
        <dbReference type="EMBL" id="MDJ1130109.1"/>
    </source>
</evidence>
<organism evidence="9 10">
    <name type="scientific">Kribbibacterium absianum</name>
    <dbReference type="NCBI Taxonomy" id="3044210"/>
    <lineage>
        <taxon>Bacteria</taxon>
        <taxon>Bacillati</taxon>
        <taxon>Actinomycetota</taxon>
        <taxon>Coriobacteriia</taxon>
        <taxon>Coriobacteriales</taxon>
        <taxon>Kribbibacteriaceae</taxon>
        <taxon>Kribbibacterium</taxon>
    </lineage>
</organism>
<accession>A0ABT6ZM28</accession>
<feature type="domain" description="SpoVT-AbrB" evidence="8">
    <location>
        <begin position="6"/>
        <end position="47"/>
    </location>
</feature>
<name>A0ABT6ZM28_9ACTN</name>
<gene>
    <name evidence="7" type="primary">mraZ</name>
    <name evidence="9" type="ORF">QJ043_08485</name>
</gene>
<protein>
    <recommendedName>
        <fullName evidence="1 7">Transcriptional regulator MraZ</fullName>
    </recommendedName>
</protein>
<dbReference type="PANTHER" id="PTHR34701">
    <property type="entry name" value="TRANSCRIPTIONAL REGULATOR MRAZ"/>
    <property type="match status" value="1"/>
</dbReference>
<dbReference type="PROSITE" id="PS51740">
    <property type="entry name" value="SPOVT_ABRB"/>
    <property type="match status" value="2"/>
</dbReference>
<dbReference type="Pfam" id="PF02381">
    <property type="entry name" value="MraZ"/>
    <property type="match status" value="1"/>
</dbReference>
<dbReference type="InterPro" id="IPR035644">
    <property type="entry name" value="MraZ_C"/>
</dbReference>
<dbReference type="Gene3D" id="3.40.1550.20">
    <property type="entry name" value="Transcriptional regulator MraZ domain"/>
    <property type="match status" value="1"/>
</dbReference>
<dbReference type="Proteomes" id="UP001431693">
    <property type="component" value="Unassembled WGS sequence"/>
</dbReference>
<keyword evidence="4 7" id="KW-0805">Transcription regulation</keyword>
<evidence type="ECO:0000256" key="2">
    <source>
        <dbReference type="ARBA" id="ARBA00022490"/>
    </source>
</evidence>
<feature type="domain" description="SpoVT-AbrB" evidence="8">
    <location>
        <begin position="78"/>
        <end position="124"/>
    </location>
</feature>
<dbReference type="SUPFAM" id="SSF89447">
    <property type="entry name" value="AbrB/MazE/MraZ-like"/>
    <property type="match status" value="1"/>
</dbReference>
<dbReference type="CDD" id="cd16321">
    <property type="entry name" value="MraZ_C"/>
    <property type="match status" value="1"/>
</dbReference>
<dbReference type="PANTHER" id="PTHR34701:SF1">
    <property type="entry name" value="TRANSCRIPTIONAL REGULATOR MRAZ"/>
    <property type="match status" value="1"/>
</dbReference>
<comment type="caution">
    <text evidence="9">The sequence shown here is derived from an EMBL/GenBank/DDBJ whole genome shotgun (WGS) entry which is preliminary data.</text>
</comment>
<evidence type="ECO:0000256" key="5">
    <source>
        <dbReference type="ARBA" id="ARBA00023125"/>
    </source>
</evidence>
<keyword evidence="10" id="KW-1185">Reference proteome</keyword>
<evidence type="ECO:0000256" key="7">
    <source>
        <dbReference type="HAMAP-Rule" id="MF_01008"/>
    </source>
</evidence>
<comment type="subunit">
    <text evidence="7">Forms oligomers.</text>
</comment>
<dbReference type="InterPro" id="IPR035642">
    <property type="entry name" value="MraZ_N"/>
</dbReference>
<dbReference type="EMBL" id="JASJEX010000004">
    <property type="protein sequence ID" value="MDJ1130109.1"/>
    <property type="molecule type" value="Genomic_DNA"/>
</dbReference>
<keyword evidence="5 7" id="KW-0238">DNA-binding</keyword>
<comment type="subcellular location">
    <subcellularLocation>
        <location evidence="7">Cytoplasm</location>
        <location evidence="7">Nucleoid</location>
    </subcellularLocation>
</comment>
<comment type="similarity">
    <text evidence="7">Belongs to the MraZ family.</text>
</comment>
<dbReference type="RefSeq" id="WP_283713274.1">
    <property type="nucleotide sequence ID" value="NZ_JASJEW010000003.1"/>
</dbReference>
<keyword evidence="3" id="KW-0677">Repeat</keyword>
<evidence type="ECO:0000313" key="10">
    <source>
        <dbReference type="Proteomes" id="UP001431693"/>
    </source>
</evidence>
<evidence type="ECO:0000256" key="4">
    <source>
        <dbReference type="ARBA" id="ARBA00023015"/>
    </source>
</evidence>
<evidence type="ECO:0000256" key="6">
    <source>
        <dbReference type="ARBA" id="ARBA00023163"/>
    </source>
</evidence>
<dbReference type="InterPro" id="IPR007159">
    <property type="entry name" value="SpoVT-AbrB_dom"/>
</dbReference>
<evidence type="ECO:0000256" key="1">
    <source>
        <dbReference type="ARBA" id="ARBA00013860"/>
    </source>
</evidence>
<dbReference type="InterPro" id="IPR038619">
    <property type="entry name" value="MraZ_sf"/>
</dbReference>
<evidence type="ECO:0000256" key="3">
    <source>
        <dbReference type="ARBA" id="ARBA00022737"/>
    </source>
</evidence>
<dbReference type="HAMAP" id="MF_01008">
    <property type="entry name" value="MraZ"/>
    <property type="match status" value="1"/>
</dbReference>